<dbReference type="Gene3D" id="2.40.30.170">
    <property type="match status" value="1"/>
</dbReference>
<dbReference type="InterPro" id="IPR058625">
    <property type="entry name" value="MdtA-like_BSH"/>
</dbReference>
<dbReference type="OrthoDB" id="9800613at2"/>
<keyword evidence="4" id="KW-0812">Transmembrane</keyword>
<dbReference type="RefSeq" id="WP_095197592.1">
    <property type="nucleotide sequence ID" value="NZ_CAAAIQ010000015.1"/>
</dbReference>
<dbReference type="Pfam" id="PF25944">
    <property type="entry name" value="Beta-barrel_RND"/>
    <property type="match status" value="1"/>
</dbReference>
<dbReference type="InterPro" id="IPR058624">
    <property type="entry name" value="MdtA-like_HH"/>
</dbReference>
<evidence type="ECO:0000256" key="1">
    <source>
        <dbReference type="ARBA" id="ARBA00004519"/>
    </source>
</evidence>
<keyword evidence="10" id="KW-1185">Reference proteome</keyword>
<feature type="domain" description="Multidrug resistance protein MdtA-like alpha-helical hairpin" evidence="5">
    <location>
        <begin position="106"/>
        <end position="175"/>
    </location>
</feature>
<dbReference type="SUPFAM" id="SSF111369">
    <property type="entry name" value="HlyD-like secretion proteins"/>
    <property type="match status" value="1"/>
</dbReference>
<dbReference type="InterPro" id="IPR058626">
    <property type="entry name" value="MdtA-like_b-barrel"/>
</dbReference>
<dbReference type="GO" id="GO:0046677">
    <property type="term" value="P:response to antibiotic"/>
    <property type="evidence" value="ECO:0007669"/>
    <property type="project" value="TreeGrafter"/>
</dbReference>
<dbReference type="Proteomes" id="UP000054729">
    <property type="component" value="Unassembled WGS sequence"/>
</dbReference>
<dbReference type="EMBL" id="LNZB01000038">
    <property type="protein sequence ID" value="KTD78763.1"/>
    <property type="molecule type" value="Genomic_DNA"/>
</dbReference>
<feature type="domain" description="Multidrug resistance protein MdtA-like beta-barrel" evidence="7">
    <location>
        <begin position="212"/>
        <end position="300"/>
    </location>
</feature>
<evidence type="ECO:0000259" key="7">
    <source>
        <dbReference type="Pfam" id="PF25944"/>
    </source>
</evidence>
<evidence type="ECO:0000313" key="9">
    <source>
        <dbReference type="EMBL" id="KTD78763.1"/>
    </source>
</evidence>
<evidence type="ECO:0000313" key="10">
    <source>
        <dbReference type="Proteomes" id="UP000054729"/>
    </source>
</evidence>
<dbReference type="Gene3D" id="1.10.287.470">
    <property type="entry name" value="Helix hairpin bin"/>
    <property type="match status" value="1"/>
</dbReference>
<evidence type="ECO:0000256" key="2">
    <source>
        <dbReference type="ARBA" id="ARBA00009477"/>
    </source>
</evidence>
<dbReference type="PANTHER" id="PTHR30158:SF24">
    <property type="entry name" value="HLYD FAMILY SECRETION PROTEIN"/>
    <property type="match status" value="1"/>
</dbReference>
<dbReference type="Pfam" id="PF25876">
    <property type="entry name" value="HH_MFP_RND"/>
    <property type="match status" value="1"/>
</dbReference>
<dbReference type="Gene3D" id="2.40.50.100">
    <property type="match status" value="1"/>
</dbReference>
<keyword evidence="4" id="KW-0472">Membrane</keyword>
<feature type="transmembrane region" description="Helical" evidence="4">
    <location>
        <begin position="7"/>
        <end position="25"/>
    </location>
</feature>
<sequence>MKFNQPIVRNIAVALLGFAFVYFLYDQFFQSKPQGPAPLPVIVQKPKVIKMGDYVTQTGNTVAYQSVDLVARIEGYLDSIEFTDGAFVKKGQELFVVEPEPYLEQLLSAEATLKSQKATYAYNKSEYERQKNMYKQNATSLNSVEMWKSKVEESQANIESAEASVMTAKINYGYTHVSAPFDGRMGRHLVDVGNLVGNGAATTIANIEQINPIYVYFNLNEIDLIKLRAMAKKRHLKPMDVAPIPIEVGLQTETGYPHKGELNFVDSGLNASTGTMEFRGILKNDGYPLVPGLFVQVRVPLSEPYPQLTIPDEAVLYDQIGAYVLVVNAKDVVEVRRVVIGGIENGSRAITKGVGANDRVIVSGLQNATPDQTVSPKESSL</sequence>
<organism evidence="9 10">
    <name type="scientific">Legionella waltersii</name>
    <dbReference type="NCBI Taxonomy" id="66969"/>
    <lineage>
        <taxon>Bacteria</taxon>
        <taxon>Pseudomonadati</taxon>
        <taxon>Pseudomonadota</taxon>
        <taxon>Gammaproteobacteria</taxon>
        <taxon>Legionellales</taxon>
        <taxon>Legionellaceae</taxon>
        <taxon>Legionella</taxon>
    </lineage>
</organism>
<dbReference type="GO" id="GO:0030313">
    <property type="term" value="C:cell envelope"/>
    <property type="evidence" value="ECO:0007669"/>
    <property type="project" value="UniProtKB-SubCell"/>
</dbReference>
<dbReference type="NCBIfam" id="TIGR01730">
    <property type="entry name" value="RND_mfp"/>
    <property type="match status" value="1"/>
</dbReference>
<dbReference type="STRING" id="66969.Lwal_1533"/>
<evidence type="ECO:0000256" key="4">
    <source>
        <dbReference type="SAM" id="Phobius"/>
    </source>
</evidence>
<comment type="subcellular location">
    <subcellularLocation>
        <location evidence="1">Cell inner membrane</location>
        <topology evidence="1">Lipid-anchor</topology>
    </subcellularLocation>
</comment>
<protein>
    <submittedName>
        <fullName evidence="9">RND multidrug efflux membrane fusion protein</fullName>
    </submittedName>
</protein>
<dbReference type="InterPro" id="IPR006143">
    <property type="entry name" value="RND_pump_MFP"/>
</dbReference>
<dbReference type="PANTHER" id="PTHR30158">
    <property type="entry name" value="ACRA/E-RELATED COMPONENT OF DRUG EFFLUX TRANSPORTER"/>
    <property type="match status" value="1"/>
</dbReference>
<comment type="caution">
    <text evidence="9">The sequence shown here is derived from an EMBL/GenBank/DDBJ whole genome shotgun (WGS) entry which is preliminary data.</text>
</comment>
<evidence type="ECO:0000259" key="8">
    <source>
        <dbReference type="Pfam" id="PF25967"/>
    </source>
</evidence>
<dbReference type="PATRIC" id="fig|66969.6.peg.1671"/>
<name>A0A0W1ABS1_9GAMM</name>
<dbReference type="GO" id="GO:0022857">
    <property type="term" value="F:transmembrane transporter activity"/>
    <property type="evidence" value="ECO:0007669"/>
    <property type="project" value="InterPro"/>
</dbReference>
<reference evidence="9 10" key="1">
    <citation type="submission" date="2015-11" db="EMBL/GenBank/DDBJ databases">
        <title>Genomic analysis of 38 Legionella species identifies large and diverse effector repertoires.</title>
        <authorList>
            <person name="Burstein D."/>
            <person name="Amaro F."/>
            <person name="Zusman T."/>
            <person name="Lifshitz Z."/>
            <person name="Cohen O."/>
            <person name="Gilbert J.A."/>
            <person name="Pupko T."/>
            <person name="Shuman H.A."/>
            <person name="Segal G."/>
        </authorList>
    </citation>
    <scope>NUCLEOTIDE SEQUENCE [LARGE SCALE GENOMIC DNA]</scope>
    <source>
        <strain evidence="9 10">ATCC 51914</strain>
    </source>
</reference>
<keyword evidence="3" id="KW-0175">Coiled coil</keyword>
<dbReference type="Pfam" id="PF25917">
    <property type="entry name" value="BSH_RND"/>
    <property type="match status" value="1"/>
</dbReference>
<dbReference type="InterPro" id="IPR058627">
    <property type="entry name" value="MdtA-like_C"/>
</dbReference>
<dbReference type="AlphaFoldDB" id="A0A0W1ABS1"/>
<evidence type="ECO:0000256" key="3">
    <source>
        <dbReference type="SAM" id="Coils"/>
    </source>
</evidence>
<accession>A0A0W1ABS1</accession>
<dbReference type="GO" id="GO:0005886">
    <property type="term" value="C:plasma membrane"/>
    <property type="evidence" value="ECO:0007669"/>
    <property type="project" value="TreeGrafter"/>
</dbReference>
<dbReference type="Gene3D" id="2.40.420.20">
    <property type="match status" value="1"/>
</dbReference>
<comment type="similarity">
    <text evidence="2">Belongs to the membrane fusion protein (MFP) (TC 8.A.1) family.</text>
</comment>
<evidence type="ECO:0000259" key="6">
    <source>
        <dbReference type="Pfam" id="PF25917"/>
    </source>
</evidence>
<feature type="coiled-coil region" evidence="3">
    <location>
        <begin position="144"/>
        <end position="171"/>
    </location>
</feature>
<evidence type="ECO:0000259" key="5">
    <source>
        <dbReference type="Pfam" id="PF25876"/>
    </source>
</evidence>
<gene>
    <name evidence="9" type="ORF">Lwal_1533</name>
</gene>
<proteinExistence type="inferred from homology"/>
<dbReference type="Pfam" id="PF25967">
    <property type="entry name" value="RND-MFP_C"/>
    <property type="match status" value="1"/>
</dbReference>
<feature type="domain" description="Multidrug resistance protein MdtA-like C-terminal permuted SH3" evidence="8">
    <location>
        <begin position="308"/>
        <end position="366"/>
    </location>
</feature>
<keyword evidence="4" id="KW-1133">Transmembrane helix</keyword>
<feature type="domain" description="Multidrug resistance protein MdtA-like barrel-sandwich hybrid" evidence="6">
    <location>
        <begin position="66"/>
        <end position="205"/>
    </location>
</feature>